<keyword evidence="2" id="KW-1185">Reference proteome</keyword>
<name>A0A0R1LV26_9LACO</name>
<organism evidence="1 2">
    <name type="scientific">Levilactobacillus acidifarinae DSM 19394 = JCM 15949</name>
    <dbReference type="NCBI Taxonomy" id="1423715"/>
    <lineage>
        <taxon>Bacteria</taxon>
        <taxon>Bacillati</taxon>
        <taxon>Bacillota</taxon>
        <taxon>Bacilli</taxon>
        <taxon>Lactobacillales</taxon>
        <taxon>Lactobacillaceae</taxon>
        <taxon>Levilactobacillus</taxon>
    </lineage>
</organism>
<sequence length="63" mass="6802">MWVDKLAALSEASLAKLNTDIDCCCALFADSDAKEMDVTDAATDKLLKLVKTVEYCDSSVAKL</sequence>
<proteinExistence type="predicted"/>
<comment type="caution">
    <text evidence="1">The sequence shown here is derived from an EMBL/GenBank/DDBJ whole genome shotgun (WGS) entry which is preliminary data.</text>
</comment>
<dbReference type="AlphaFoldDB" id="A0A0R1LV26"/>
<evidence type="ECO:0000313" key="2">
    <source>
        <dbReference type="Proteomes" id="UP000051955"/>
    </source>
</evidence>
<gene>
    <name evidence="1" type="ORF">FD25_GL002735</name>
</gene>
<reference evidence="1 2" key="1">
    <citation type="journal article" date="2015" name="Genome Announc.">
        <title>Expanding the biotechnology potential of lactobacilli through comparative genomics of 213 strains and associated genera.</title>
        <authorList>
            <person name="Sun Z."/>
            <person name="Harris H.M."/>
            <person name="McCann A."/>
            <person name="Guo C."/>
            <person name="Argimon S."/>
            <person name="Zhang W."/>
            <person name="Yang X."/>
            <person name="Jeffery I.B."/>
            <person name="Cooney J.C."/>
            <person name="Kagawa T.F."/>
            <person name="Liu W."/>
            <person name="Song Y."/>
            <person name="Salvetti E."/>
            <person name="Wrobel A."/>
            <person name="Rasinkangas P."/>
            <person name="Parkhill J."/>
            <person name="Rea M.C."/>
            <person name="O'Sullivan O."/>
            <person name="Ritari J."/>
            <person name="Douillard F.P."/>
            <person name="Paul Ross R."/>
            <person name="Yang R."/>
            <person name="Briner A.E."/>
            <person name="Felis G.E."/>
            <person name="de Vos W.M."/>
            <person name="Barrangou R."/>
            <person name="Klaenhammer T.R."/>
            <person name="Caufield P.W."/>
            <person name="Cui Y."/>
            <person name="Zhang H."/>
            <person name="O'Toole P.W."/>
        </authorList>
    </citation>
    <scope>NUCLEOTIDE SEQUENCE [LARGE SCALE GENOMIC DNA]</scope>
    <source>
        <strain evidence="1 2">DSM 19394</strain>
    </source>
</reference>
<accession>A0A0R1LV26</accession>
<evidence type="ECO:0000313" key="1">
    <source>
        <dbReference type="EMBL" id="KRK96266.1"/>
    </source>
</evidence>
<dbReference type="EMBL" id="AZDV01000005">
    <property type="protein sequence ID" value="KRK96266.1"/>
    <property type="molecule type" value="Genomic_DNA"/>
</dbReference>
<protein>
    <submittedName>
        <fullName evidence="1">Uncharacterized protein</fullName>
    </submittedName>
</protein>
<dbReference type="Proteomes" id="UP000051955">
    <property type="component" value="Unassembled WGS sequence"/>
</dbReference>